<proteinExistence type="predicted"/>
<feature type="region of interest" description="Disordered" evidence="1">
    <location>
        <begin position="436"/>
        <end position="462"/>
    </location>
</feature>
<dbReference type="Pfam" id="PF10551">
    <property type="entry name" value="MULE"/>
    <property type="match status" value="1"/>
</dbReference>
<dbReference type="PANTHER" id="PTHR47718:SF13">
    <property type="entry name" value="OS09G0290500 PROTEIN"/>
    <property type="match status" value="1"/>
</dbReference>
<sequence length="517" mass="59629">MSKGEMVQPFGPYPGSKARDAHWLWCKNAFVDSGSLKEAIAMREPGHGIFQIMNYFVNRSGGAQHVGFTRRDLYNSLARFCRKWVKLGDAQECLNFFAMKREKDNGFFYKIEVDENNYLEKIFWTDSKSRIDYDVFGDVIAFDTTYKKNAYDLPFFSLVGVNNHNQTTVFAFALLNDETTETYVWVLETFLEAMCGKHPKSVCTDGAQSMRAALRRVMPTANHRLCAWHVAENAKHNVRVEGFVSAFKTLMFAWWTPEEFDIAWAKMVREFNVERNPWVIQKYLTRELWVQAFVTGKFFATIKSTSRCEGMHSYMKRYVKHTGMLFEFMRSVDKARLSMGMLELEADFYSRQRRPVTRQSHLRELEEFAGSVYTERAFARFRREVEREQGLSSTLLESRNGVRRWRIECGKNHATVPPFTIDLEDTKIFRQASLRRGKGIGGGPNDRSTSHYTSVGDGVKVNVKGGRAPPTCSKCKEVGHTKKSCKRVNVVVNVDDGESTDADESDEELLRQQFPYL</sequence>
<name>A0A1R3KJS7_9ROSI</name>
<dbReference type="OrthoDB" id="1002538at2759"/>
<keyword evidence="4" id="KW-1185">Reference proteome</keyword>
<dbReference type="InterPro" id="IPR018289">
    <property type="entry name" value="MULE_transposase_dom"/>
</dbReference>
<evidence type="ECO:0000313" key="4">
    <source>
        <dbReference type="Proteomes" id="UP000187203"/>
    </source>
</evidence>
<feature type="domain" description="MULE transposase" evidence="2">
    <location>
        <begin position="139"/>
        <end position="233"/>
    </location>
</feature>
<dbReference type="STRING" id="93759.A0A1R3KJS7"/>
<dbReference type="Proteomes" id="UP000187203">
    <property type="component" value="Unassembled WGS sequence"/>
</dbReference>
<comment type="caution">
    <text evidence="3">The sequence shown here is derived from an EMBL/GenBank/DDBJ whole genome shotgun (WGS) entry which is preliminary data.</text>
</comment>
<gene>
    <name evidence="3" type="ORF">COLO4_07421</name>
</gene>
<protein>
    <recommendedName>
        <fullName evidence="2">MULE transposase domain-containing protein</fullName>
    </recommendedName>
</protein>
<dbReference type="EMBL" id="AWUE01013291">
    <property type="protein sequence ID" value="OMP07342.1"/>
    <property type="molecule type" value="Genomic_DNA"/>
</dbReference>
<evidence type="ECO:0000259" key="2">
    <source>
        <dbReference type="Pfam" id="PF10551"/>
    </source>
</evidence>
<accession>A0A1R3KJS7</accession>
<evidence type="ECO:0000256" key="1">
    <source>
        <dbReference type="SAM" id="MobiDB-lite"/>
    </source>
</evidence>
<dbReference type="PANTHER" id="PTHR47718">
    <property type="entry name" value="OS01G0519700 PROTEIN"/>
    <property type="match status" value="1"/>
</dbReference>
<reference evidence="4" key="1">
    <citation type="submission" date="2013-09" db="EMBL/GenBank/DDBJ databases">
        <title>Corchorus olitorius genome sequencing.</title>
        <authorList>
            <person name="Alam M."/>
            <person name="Haque M.S."/>
            <person name="Islam M.S."/>
            <person name="Emdad E.M."/>
            <person name="Islam M.M."/>
            <person name="Ahmed B."/>
            <person name="Halim A."/>
            <person name="Hossen Q.M.M."/>
            <person name="Hossain M.Z."/>
            <person name="Ahmed R."/>
            <person name="Khan M.M."/>
            <person name="Islam R."/>
            <person name="Rashid M.M."/>
            <person name="Khan S.A."/>
            <person name="Rahman M.S."/>
            <person name="Alam M."/>
            <person name="Yahiya A.S."/>
            <person name="Khan M.S."/>
            <person name="Azam M.S."/>
            <person name="Haque T."/>
            <person name="Lashkar M.Z.H."/>
            <person name="Akhand A.I."/>
            <person name="Morshed G."/>
            <person name="Roy S."/>
            <person name="Uddin K.S."/>
            <person name="Rabeya T."/>
            <person name="Hossain A.S."/>
            <person name="Chowdhury A."/>
            <person name="Snigdha A.R."/>
            <person name="Mortoza M.S."/>
            <person name="Matin S.A."/>
            <person name="Hoque S.M.E."/>
            <person name="Islam M.K."/>
            <person name="Roy D.K."/>
            <person name="Haider R."/>
            <person name="Moosa M.M."/>
            <person name="Elias S.M."/>
            <person name="Hasan A.M."/>
            <person name="Jahan S."/>
            <person name="Shafiuddin M."/>
            <person name="Mahmood N."/>
            <person name="Shommy N.S."/>
        </authorList>
    </citation>
    <scope>NUCLEOTIDE SEQUENCE [LARGE SCALE GENOMIC DNA]</scope>
    <source>
        <strain evidence="4">cv. O-4</strain>
    </source>
</reference>
<evidence type="ECO:0000313" key="3">
    <source>
        <dbReference type="EMBL" id="OMP07342.1"/>
    </source>
</evidence>
<dbReference type="AlphaFoldDB" id="A0A1R3KJS7"/>
<organism evidence="3 4">
    <name type="scientific">Corchorus olitorius</name>
    <dbReference type="NCBI Taxonomy" id="93759"/>
    <lineage>
        <taxon>Eukaryota</taxon>
        <taxon>Viridiplantae</taxon>
        <taxon>Streptophyta</taxon>
        <taxon>Embryophyta</taxon>
        <taxon>Tracheophyta</taxon>
        <taxon>Spermatophyta</taxon>
        <taxon>Magnoliopsida</taxon>
        <taxon>eudicotyledons</taxon>
        <taxon>Gunneridae</taxon>
        <taxon>Pentapetalae</taxon>
        <taxon>rosids</taxon>
        <taxon>malvids</taxon>
        <taxon>Malvales</taxon>
        <taxon>Malvaceae</taxon>
        <taxon>Grewioideae</taxon>
        <taxon>Apeibeae</taxon>
        <taxon>Corchorus</taxon>
    </lineage>
</organism>